<evidence type="ECO:0000313" key="3">
    <source>
        <dbReference type="EMBL" id="PSL02143.1"/>
    </source>
</evidence>
<dbReference type="Pfam" id="PF07452">
    <property type="entry name" value="CHRD"/>
    <property type="match status" value="1"/>
</dbReference>
<dbReference type="EMBL" id="PYGE01000011">
    <property type="protein sequence ID" value="PSL02143.1"/>
    <property type="molecule type" value="Genomic_DNA"/>
</dbReference>
<accession>A0A2P8DY75</accession>
<sequence>MRTRTTRMTRMAIAVAGASAALILGGVPASGASGGTGDDAAVDVLVTHLDGEQEVPGPGDDDGHGTFAAVVRGDRLCYVLTAVRIETATAAHIHAAPAGVAGGIAVGLETPDRVGKGCITTVPDAQDTADTLSESELADILANPAGYYVNVHNARFPAGAIRGQLG</sequence>
<feature type="signal peptide" evidence="1">
    <location>
        <begin position="1"/>
        <end position="31"/>
    </location>
</feature>
<dbReference type="SMART" id="SM00754">
    <property type="entry name" value="CHRD"/>
    <property type="match status" value="1"/>
</dbReference>
<dbReference type="AlphaFoldDB" id="A0A2P8DY75"/>
<reference evidence="3 4" key="1">
    <citation type="submission" date="2018-03" db="EMBL/GenBank/DDBJ databases">
        <title>Genomic Encyclopedia of Archaeal and Bacterial Type Strains, Phase II (KMG-II): from individual species to whole genera.</title>
        <authorList>
            <person name="Goeker M."/>
        </authorList>
    </citation>
    <scope>NUCLEOTIDE SEQUENCE [LARGE SCALE GENOMIC DNA]</scope>
    <source>
        <strain evidence="3 4">DSM 45211</strain>
    </source>
</reference>
<dbReference type="InterPro" id="IPR010895">
    <property type="entry name" value="CHRD"/>
</dbReference>
<keyword evidence="4" id="KW-1185">Reference proteome</keyword>
<dbReference type="RefSeq" id="WP_106538147.1">
    <property type="nucleotide sequence ID" value="NZ_PYGE01000011.1"/>
</dbReference>
<keyword evidence="1" id="KW-0732">Signal</keyword>
<feature type="domain" description="CHRD" evidence="2">
    <location>
        <begin position="43"/>
        <end position="166"/>
    </location>
</feature>
<dbReference type="Proteomes" id="UP000243528">
    <property type="component" value="Unassembled WGS sequence"/>
</dbReference>
<comment type="caution">
    <text evidence="3">The sequence shown here is derived from an EMBL/GenBank/DDBJ whole genome shotgun (WGS) entry which is preliminary data.</text>
</comment>
<feature type="chain" id="PRO_5015118479" evidence="1">
    <location>
        <begin position="32"/>
        <end position="166"/>
    </location>
</feature>
<evidence type="ECO:0000256" key="1">
    <source>
        <dbReference type="SAM" id="SignalP"/>
    </source>
</evidence>
<evidence type="ECO:0000313" key="4">
    <source>
        <dbReference type="Proteomes" id="UP000243528"/>
    </source>
</evidence>
<gene>
    <name evidence="3" type="ORF">CLV30_11198</name>
</gene>
<organism evidence="3 4">
    <name type="scientific">Haloactinopolyspora alba</name>
    <dbReference type="NCBI Taxonomy" id="648780"/>
    <lineage>
        <taxon>Bacteria</taxon>
        <taxon>Bacillati</taxon>
        <taxon>Actinomycetota</taxon>
        <taxon>Actinomycetes</taxon>
        <taxon>Jiangellales</taxon>
        <taxon>Jiangellaceae</taxon>
        <taxon>Haloactinopolyspora</taxon>
    </lineage>
</organism>
<dbReference type="OrthoDB" id="8901345at2"/>
<protein>
    <submittedName>
        <fullName evidence="3">CHRD domain-containing protein</fullName>
    </submittedName>
</protein>
<evidence type="ECO:0000259" key="2">
    <source>
        <dbReference type="SMART" id="SM00754"/>
    </source>
</evidence>
<name>A0A2P8DY75_9ACTN</name>
<proteinExistence type="predicted"/>